<feature type="chain" id="PRO_5016362233" description="Carboxypeptidase regulatory-like domain-containing protein" evidence="1">
    <location>
        <begin position="22"/>
        <end position="225"/>
    </location>
</feature>
<feature type="signal peptide" evidence="1">
    <location>
        <begin position="1"/>
        <end position="21"/>
    </location>
</feature>
<dbReference type="Proteomes" id="UP000245368">
    <property type="component" value="Chromosome"/>
</dbReference>
<protein>
    <recommendedName>
        <fullName evidence="4">Carboxypeptidase regulatory-like domain-containing protein</fullName>
    </recommendedName>
</protein>
<evidence type="ECO:0008006" key="4">
    <source>
        <dbReference type="Google" id="ProtNLM"/>
    </source>
</evidence>
<dbReference type="EMBL" id="CP029494">
    <property type="protein sequence ID" value="AWN23597.1"/>
    <property type="molecule type" value="Genomic_DNA"/>
</dbReference>
<evidence type="ECO:0000313" key="2">
    <source>
        <dbReference type="EMBL" id="AWN23597.1"/>
    </source>
</evidence>
<sequence length="225" mass="22793">MKLHLLFSSFVMIGLSLTACGSTGSTPPAPAQAQVVTTISGVLSGASANTLTLKAGKEVLTSAVADAGGHFTLPLPGKDKLGSVLKPLNKGLLGGIGCSGQLSSSDAAAQGYDVINLTTSDSLYLNATASKTLLSRSLNGRVYLYADRPTSVTGTLDCRALTGMPTSVPVNITVSEGWNVLGLSVNGSVGLGGLKISGRLSNSSAPVNDLTTWTDQNAIKAQLSL</sequence>
<dbReference type="RefSeq" id="WP_109827325.1">
    <property type="nucleotide sequence ID" value="NZ_CP029494.1"/>
</dbReference>
<dbReference type="AlphaFoldDB" id="A0A2Z3JEH6"/>
<gene>
    <name evidence="2" type="ORF">DKM44_10445</name>
</gene>
<dbReference type="KEGG" id="dez:DKM44_10445"/>
<dbReference type="OrthoDB" id="66230at2"/>
<reference evidence="2 3" key="1">
    <citation type="submission" date="2018-05" db="EMBL/GenBank/DDBJ databases">
        <title>Complete Genome Sequence of Deinococcus sp. strain 17bor-2.</title>
        <authorList>
            <person name="Srinivasan S."/>
        </authorList>
    </citation>
    <scope>NUCLEOTIDE SEQUENCE [LARGE SCALE GENOMIC DNA]</scope>
    <source>
        <strain evidence="2 3">17bor-2</strain>
    </source>
</reference>
<accession>A0A2Z3JEH6</accession>
<keyword evidence="1" id="KW-0732">Signal</keyword>
<name>A0A2Z3JEH6_9DEIO</name>
<evidence type="ECO:0000256" key="1">
    <source>
        <dbReference type="SAM" id="SignalP"/>
    </source>
</evidence>
<evidence type="ECO:0000313" key="3">
    <source>
        <dbReference type="Proteomes" id="UP000245368"/>
    </source>
</evidence>
<dbReference type="PROSITE" id="PS51257">
    <property type="entry name" value="PROKAR_LIPOPROTEIN"/>
    <property type="match status" value="1"/>
</dbReference>
<organism evidence="2 3">
    <name type="scientific">Deinococcus irradiatisoli</name>
    <dbReference type="NCBI Taxonomy" id="2202254"/>
    <lineage>
        <taxon>Bacteria</taxon>
        <taxon>Thermotogati</taxon>
        <taxon>Deinococcota</taxon>
        <taxon>Deinococci</taxon>
        <taxon>Deinococcales</taxon>
        <taxon>Deinococcaceae</taxon>
        <taxon>Deinococcus</taxon>
    </lineage>
</organism>
<proteinExistence type="predicted"/>
<keyword evidence="3" id="KW-1185">Reference proteome</keyword>